<feature type="region of interest" description="Disordered" evidence="1">
    <location>
        <begin position="1"/>
        <end position="167"/>
    </location>
</feature>
<accession>A0ABR1JWG8</accession>
<dbReference type="PANTHER" id="PTHR23099:SF0">
    <property type="entry name" value="GERM CELL NUCLEAR ACIDIC PROTEIN"/>
    <property type="match status" value="1"/>
</dbReference>
<dbReference type="InterPro" id="IPR006640">
    <property type="entry name" value="SprT-like_domain"/>
</dbReference>
<feature type="region of interest" description="Disordered" evidence="1">
    <location>
        <begin position="179"/>
        <end position="253"/>
    </location>
</feature>
<reference evidence="3 4" key="1">
    <citation type="submission" date="2024-01" db="EMBL/GenBank/DDBJ databases">
        <title>A draft genome for the cacao thread blight pathogen Marasmiellus scandens.</title>
        <authorList>
            <person name="Baruah I.K."/>
            <person name="Leung J."/>
            <person name="Bukari Y."/>
            <person name="Amoako-Attah I."/>
            <person name="Meinhardt L.W."/>
            <person name="Bailey B.A."/>
            <person name="Cohen S.P."/>
        </authorList>
    </citation>
    <scope>NUCLEOTIDE SEQUENCE [LARGE SCALE GENOMIC DNA]</scope>
    <source>
        <strain evidence="3 4">GH-19</strain>
    </source>
</reference>
<dbReference type="Proteomes" id="UP001498398">
    <property type="component" value="Unassembled WGS sequence"/>
</dbReference>
<name>A0ABR1JWG8_9AGAR</name>
<feature type="compositionally biased region" description="Acidic residues" evidence="1">
    <location>
        <begin position="60"/>
        <end position="74"/>
    </location>
</feature>
<evidence type="ECO:0000313" key="4">
    <source>
        <dbReference type="Proteomes" id="UP001498398"/>
    </source>
</evidence>
<protein>
    <recommendedName>
        <fullName evidence="2">SprT-like domain-containing protein</fullName>
    </recommendedName>
</protein>
<feature type="compositionally biased region" description="Polar residues" evidence="1">
    <location>
        <begin position="1"/>
        <end position="17"/>
    </location>
</feature>
<gene>
    <name evidence="3" type="ORF">VKT23_003011</name>
</gene>
<feature type="compositionally biased region" description="Polar residues" evidence="1">
    <location>
        <begin position="228"/>
        <end position="240"/>
    </location>
</feature>
<dbReference type="SMART" id="SM00731">
    <property type="entry name" value="SprT"/>
    <property type="match status" value="1"/>
</dbReference>
<feature type="compositionally biased region" description="Low complexity" evidence="1">
    <location>
        <begin position="439"/>
        <end position="461"/>
    </location>
</feature>
<feature type="compositionally biased region" description="Basic and acidic residues" evidence="1">
    <location>
        <begin position="140"/>
        <end position="149"/>
    </location>
</feature>
<feature type="domain" description="SprT-like" evidence="2">
    <location>
        <begin position="259"/>
        <end position="415"/>
    </location>
</feature>
<comment type="caution">
    <text evidence="3">The sequence shown here is derived from an EMBL/GenBank/DDBJ whole genome shotgun (WGS) entry which is preliminary data.</text>
</comment>
<dbReference type="Pfam" id="PF10263">
    <property type="entry name" value="SprT-like"/>
    <property type="match status" value="1"/>
</dbReference>
<dbReference type="EMBL" id="JBANRG010000003">
    <property type="protein sequence ID" value="KAK7468505.1"/>
    <property type="molecule type" value="Genomic_DNA"/>
</dbReference>
<sequence>MRKAGTSMNVSTSTPTRQVGGKLKAHESLDIVPDSEEERKSSSAKGHASFRVTTQVIEISSDEESDCESPEEDPFSTPTLPGSWPRSAEKQKANPSLKSNGKKKFPPSRRVVESSDSEDDSPRQEVIELSDSDNTSPELEPPRQEEAKLRAPTTLSLYADDDDDEPYYRRDEAILVLDEPKSHRKTMRITHESIVDSPTPSSPRKHPQPKAATTSVISSNVTSSIFTPSKSGAASTSTSPMKKRTSAKAKREERLNELKEYAEKLYDELNQKIFGKKLPDAPLQWNTRLLTTAGKAQWHRSREGIETSSIQLATKILVDEDRIRKTLAHEMCHLACWIIDRNPKEAHGSLFKSWARRVEAKRPDITVSVTHDYEITHPYNWKCADCGLNYGRFSKSIDPARHGCGTCGSRNLIPQFETRTKTPKTPRVSRMAASRPRDSPSLVSVSSTPSVTPSASQSSLASDDEIEVSCVQHNPGVGYISDSDSDIEFIATKLATATIATAQVS</sequence>
<evidence type="ECO:0000313" key="3">
    <source>
        <dbReference type="EMBL" id="KAK7468505.1"/>
    </source>
</evidence>
<evidence type="ECO:0000259" key="2">
    <source>
        <dbReference type="SMART" id="SM00731"/>
    </source>
</evidence>
<evidence type="ECO:0000256" key="1">
    <source>
        <dbReference type="SAM" id="MobiDB-lite"/>
    </source>
</evidence>
<keyword evidence="4" id="KW-1185">Reference proteome</keyword>
<dbReference type="PANTHER" id="PTHR23099">
    <property type="entry name" value="TRANSCRIPTIONAL REGULATOR"/>
    <property type="match status" value="1"/>
</dbReference>
<feature type="region of interest" description="Disordered" evidence="1">
    <location>
        <begin position="419"/>
        <end position="464"/>
    </location>
</feature>
<organism evidence="3 4">
    <name type="scientific">Marasmiellus scandens</name>
    <dbReference type="NCBI Taxonomy" id="2682957"/>
    <lineage>
        <taxon>Eukaryota</taxon>
        <taxon>Fungi</taxon>
        <taxon>Dikarya</taxon>
        <taxon>Basidiomycota</taxon>
        <taxon>Agaricomycotina</taxon>
        <taxon>Agaricomycetes</taxon>
        <taxon>Agaricomycetidae</taxon>
        <taxon>Agaricales</taxon>
        <taxon>Marasmiineae</taxon>
        <taxon>Omphalotaceae</taxon>
        <taxon>Marasmiellus</taxon>
    </lineage>
</organism>
<feature type="compositionally biased region" description="Low complexity" evidence="1">
    <location>
        <begin position="213"/>
        <end position="227"/>
    </location>
</feature>
<proteinExistence type="predicted"/>